<protein>
    <submittedName>
        <fullName evidence="3">Protein of uncharacterized function (DUF3375)</fullName>
    </submittedName>
</protein>
<dbReference type="OrthoDB" id="138803at2"/>
<dbReference type="AlphaFoldDB" id="A0A380MJ99"/>
<keyword evidence="4" id="KW-1185">Reference proteome</keyword>
<gene>
    <name evidence="3" type="ORF">NCTC10717_00236</name>
</gene>
<evidence type="ECO:0000313" key="4">
    <source>
        <dbReference type="Proteomes" id="UP000254575"/>
    </source>
</evidence>
<organism evidence="3 4">
    <name type="scientific">Suttonella indologenes</name>
    <dbReference type="NCBI Taxonomy" id="13276"/>
    <lineage>
        <taxon>Bacteria</taxon>
        <taxon>Pseudomonadati</taxon>
        <taxon>Pseudomonadota</taxon>
        <taxon>Gammaproteobacteria</taxon>
        <taxon>Cardiobacteriales</taxon>
        <taxon>Cardiobacteriaceae</taxon>
        <taxon>Suttonella</taxon>
    </lineage>
</organism>
<dbReference type="EMBL" id="UHIA01000003">
    <property type="protein sequence ID" value="SUO91614.1"/>
    <property type="molecule type" value="Genomic_DNA"/>
</dbReference>
<dbReference type="RefSeq" id="WP_115217558.1">
    <property type="nucleotide sequence ID" value="NZ_UHIA01000003.1"/>
</dbReference>
<feature type="coiled-coil region" evidence="1">
    <location>
        <begin position="148"/>
        <end position="220"/>
    </location>
</feature>
<evidence type="ECO:0000313" key="3">
    <source>
        <dbReference type="EMBL" id="SUO91614.1"/>
    </source>
</evidence>
<dbReference type="InterPro" id="IPR021804">
    <property type="entry name" value="DUF3375"/>
</dbReference>
<feature type="transmembrane region" description="Helical" evidence="2">
    <location>
        <begin position="21"/>
        <end position="39"/>
    </location>
</feature>
<evidence type="ECO:0000256" key="1">
    <source>
        <dbReference type="SAM" id="Coils"/>
    </source>
</evidence>
<dbReference type="Pfam" id="PF11855">
    <property type="entry name" value="DUF3375"/>
    <property type="match status" value="1"/>
</dbReference>
<proteinExistence type="predicted"/>
<keyword evidence="1" id="KW-0175">Coiled coil</keyword>
<sequence length="483" mass="54945">MKAAKTLAHYQRLRTQAVWRLLAAHHAPVIIALLQTYLYDNERSLPASVLLERFDRDLALLRAQGEDLPQTAQSYLSAWLAEGYLLRSFPEGAAEEVYELSGAGINAIRFVMGLLQPHARATESRLSVVISQLQDLAQDTDKDKFRRIDRLLKERARIDQEIAAIEQGQLRVMPKDRAVERCREIISLADELLGDFRRVRDEFEQLNRDLREKILEEANRGEVLEALFAGMDVISESEAGKTFAAFWRLLIDQEQSSTLESALEEIMSRHFVRELTSRERQFLLNLTKVLLEQGGVVHDVLSNFAGSLRHFVQSREYLEFRRLNTLLREAQLAALAVKDKARARQQLNYHLHLSSSAVHSLSQWRLYDPSQQADPAAMQEAEAATVDLAAVGNLLAQSEIDYRRLQENVRQVLLKHSQASVAQVLEDFPATQGLGSVLGLLSLASRDGIKTQETEMVQWQGQDGLLRRARIDKLFFVRDKHGF</sequence>
<evidence type="ECO:0000256" key="2">
    <source>
        <dbReference type="SAM" id="Phobius"/>
    </source>
</evidence>
<reference evidence="3 4" key="1">
    <citation type="submission" date="2018-06" db="EMBL/GenBank/DDBJ databases">
        <authorList>
            <consortium name="Pathogen Informatics"/>
            <person name="Doyle S."/>
        </authorList>
    </citation>
    <scope>NUCLEOTIDE SEQUENCE [LARGE SCALE GENOMIC DNA]</scope>
    <source>
        <strain evidence="3 4">NCTC10717</strain>
    </source>
</reference>
<keyword evidence="2" id="KW-0472">Membrane</keyword>
<accession>A0A380MJ99</accession>
<keyword evidence="2" id="KW-0812">Transmembrane</keyword>
<dbReference type="Proteomes" id="UP000254575">
    <property type="component" value="Unassembled WGS sequence"/>
</dbReference>
<keyword evidence="2" id="KW-1133">Transmembrane helix</keyword>
<name>A0A380MJ99_9GAMM</name>